<feature type="region of interest" description="Disordered" evidence="1">
    <location>
        <begin position="449"/>
        <end position="475"/>
    </location>
</feature>
<dbReference type="InterPro" id="IPR006311">
    <property type="entry name" value="TAT_signal"/>
</dbReference>
<dbReference type="PROSITE" id="PS51318">
    <property type="entry name" value="TAT"/>
    <property type="match status" value="1"/>
</dbReference>
<dbReference type="RefSeq" id="WP_191780194.1">
    <property type="nucleotide sequence ID" value="NZ_JACSQV010000002.1"/>
</dbReference>
<dbReference type="InterPro" id="IPR012334">
    <property type="entry name" value="Pectin_lyas_fold"/>
</dbReference>
<evidence type="ECO:0000313" key="2">
    <source>
        <dbReference type="EMBL" id="MBD7917237.1"/>
    </source>
</evidence>
<dbReference type="Proteomes" id="UP000604241">
    <property type="component" value="Unassembled WGS sequence"/>
</dbReference>
<comment type="caution">
    <text evidence="2">The sequence shown here is derived from an EMBL/GenBank/DDBJ whole genome shotgun (WGS) entry which is preliminary data.</text>
</comment>
<dbReference type="InterPro" id="IPR011050">
    <property type="entry name" value="Pectin_lyase_fold/virulence"/>
</dbReference>
<protein>
    <recommendedName>
        <fullName evidence="4">Pectate lyase superfamily protein domain-containing protein</fullName>
    </recommendedName>
</protein>
<evidence type="ECO:0000256" key="1">
    <source>
        <dbReference type="SAM" id="MobiDB-lite"/>
    </source>
</evidence>
<dbReference type="Gene3D" id="2.160.20.10">
    <property type="entry name" value="Single-stranded right-handed beta-helix, Pectin lyase-like"/>
    <property type="match status" value="1"/>
</dbReference>
<organism evidence="2 3">
    <name type="scientific">Cellulomonas avistercoris</name>
    <dbReference type="NCBI Taxonomy" id="2762242"/>
    <lineage>
        <taxon>Bacteria</taxon>
        <taxon>Bacillati</taxon>
        <taxon>Actinomycetota</taxon>
        <taxon>Actinomycetes</taxon>
        <taxon>Micrococcales</taxon>
        <taxon>Cellulomonadaceae</taxon>
        <taxon>Cellulomonas</taxon>
    </lineage>
</organism>
<accession>A0ABR8Q9Y9</accession>
<evidence type="ECO:0000313" key="3">
    <source>
        <dbReference type="Proteomes" id="UP000604241"/>
    </source>
</evidence>
<reference evidence="2 3" key="1">
    <citation type="submission" date="2020-08" db="EMBL/GenBank/DDBJ databases">
        <title>A Genomic Blueprint of the Chicken Gut Microbiome.</title>
        <authorList>
            <person name="Gilroy R."/>
            <person name="Ravi A."/>
            <person name="Getino M."/>
            <person name="Pursley I."/>
            <person name="Horton D.L."/>
            <person name="Alikhan N.-F."/>
            <person name="Baker D."/>
            <person name="Gharbi K."/>
            <person name="Hall N."/>
            <person name="Watson M."/>
            <person name="Adriaenssens E.M."/>
            <person name="Foster-Nyarko E."/>
            <person name="Jarju S."/>
            <person name="Secka A."/>
            <person name="Antonio M."/>
            <person name="Oren A."/>
            <person name="Chaudhuri R."/>
            <person name="La Ragione R.M."/>
            <person name="Hildebrand F."/>
            <person name="Pallen M.J."/>
        </authorList>
    </citation>
    <scope>NUCLEOTIDE SEQUENCE [LARGE SCALE GENOMIC DNA]</scope>
    <source>
        <strain evidence="2 3">Sa3CUA2</strain>
    </source>
</reference>
<dbReference type="SUPFAM" id="SSF51126">
    <property type="entry name" value="Pectin lyase-like"/>
    <property type="match status" value="1"/>
</dbReference>
<evidence type="ECO:0008006" key="4">
    <source>
        <dbReference type="Google" id="ProtNLM"/>
    </source>
</evidence>
<proteinExistence type="predicted"/>
<name>A0ABR8Q9Y9_9CELL</name>
<keyword evidence="3" id="KW-1185">Reference proteome</keyword>
<dbReference type="EMBL" id="JACSQV010000002">
    <property type="protein sequence ID" value="MBD7917237.1"/>
    <property type="molecule type" value="Genomic_DNA"/>
</dbReference>
<sequence length="575" mass="58778">MSAPPATGRTGVPRRAVLGGLGAAAAAVLTACTRAGAPGPTSAVATPTPTPTPAEAPARVAADLVGDGTTDNGPALQRHLDAGGHVALPGPGDYLVDTPVFLDGGDPHARVVLDLAGGTLVAGDHLPTSAVFRPDPTTRWMLWPNTLRSAWDAGAGTVDVAVGTRATGDTVGALQTLAVRDGTFDGRGTAAGLVLAHRTGTELTNVTMVGARALVTWHDYSDGTRLTGCHARHGEGERRDGALLEQVAPGDGLIISGCKADAGLFTARLRRCRGAVVDANVTGRLELDRCTGVLVQGGHQECSIGDHTAVVVRRSQVTFRQTAFYCARDGSTPAILVDDDPAEPDASQVRLDACVEVHLHDARDADAAHGPLLHVASAHDLTEVRAEDVRAVSVDTADPGTWVGTAGPRLTGAGAVGDAVQGVALVARGFTVSRRTGAWGAEATSAPAVAAPEAPAAPPLAKPAPADGRDGRGSLRARREHTYWAAVRDADGRVSPAARTSVRTTATGAVRLTVTLPTAPAALLLWRGEGDRPGRHTDLPCAVRQVRLLDAGDHVEGVGWSDGVGTVDPTTPPPG</sequence>
<gene>
    <name evidence="2" type="ORF">H9657_02960</name>
</gene>